<dbReference type="REBASE" id="158272">
    <property type="entry name" value="M.BbeJBORF836P"/>
</dbReference>
<keyword evidence="6" id="KW-0680">Restriction system</keyword>
<dbReference type="InterPro" id="IPR002052">
    <property type="entry name" value="DNA_methylase_N6_adenine_CS"/>
</dbReference>
<evidence type="ECO:0000256" key="2">
    <source>
        <dbReference type="ARBA" id="ARBA00011900"/>
    </source>
</evidence>
<evidence type="ECO:0000256" key="1">
    <source>
        <dbReference type="ARBA" id="ARBA00006594"/>
    </source>
</evidence>
<dbReference type="AlphaFoldDB" id="A0A1D7QTA4"/>
<comment type="catalytic activity">
    <reaction evidence="7">
        <text>a 2'-deoxyadenosine in DNA + S-adenosyl-L-methionine = an N(6)-methyl-2'-deoxyadenosine in DNA + S-adenosyl-L-homocysteine + H(+)</text>
        <dbReference type="Rhea" id="RHEA:15197"/>
        <dbReference type="Rhea" id="RHEA-COMP:12418"/>
        <dbReference type="Rhea" id="RHEA-COMP:12419"/>
        <dbReference type="ChEBI" id="CHEBI:15378"/>
        <dbReference type="ChEBI" id="CHEBI:57856"/>
        <dbReference type="ChEBI" id="CHEBI:59789"/>
        <dbReference type="ChEBI" id="CHEBI:90615"/>
        <dbReference type="ChEBI" id="CHEBI:90616"/>
        <dbReference type="EC" id="2.1.1.72"/>
    </reaction>
</comment>
<organism evidence="10 11">
    <name type="scientific">Salisediminibacterium beveridgei</name>
    <dbReference type="NCBI Taxonomy" id="632773"/>
    <lineage>
        <taxon>Bacteria</taxon>
        <taxon>Bacillati</taxon>
        <taxon>Bacillota</taxon>
        <taxon>Bacilli</taxon>
        <taxon>Bacillales</taxon>
        <taxon>Bacillaceae</taxon>
        <taxon>Salisediminibacterium</taxon>
    </lineage>
</organism>
<dbReference type="Pfam" id="PF12161">
    <property type="entry name" value="HsdM_N"/>
    <property type="match status" value="1"/>
</dbReference>
<evidence type="ECO:0000256" key="5">
    <source>
        <dbReference type="ARBA" id="ARBA00022691"/>
    </source>
</evidence>
<proteinExistence type="inferred from homology"/>
<sequence>MAKTTANIGFEEKLWGMADKLRGSMDASEYKHVVLGLLFLKYVSDAFEEKHKQLQAEELADEEDKDEYLAENIFWVPKETRWTYIKESAKKPEIGQIIDEAMIAIEKENDSLRGVLPKNYARPELDKTRLGETIDMFSFQVGDKESQSKDVLGRVYEYFLAKFASAEGKGGGEFYTPQSIVKLLVEMIEPYEGRVYDPCCGSGGMFVQSEKFVEERSGSIEDLSVYGQESNPTTWKLCKMNLAIRGIDGDIGEYNADSFHNDLHQGLKVDFILANPPFNISDWGGEKLTEDLRWKYGTPPKGNANYAWIQHMVSKLAPTGTAGFVLANGSMSTSTTSELEIRKNLVEEDLVECIVTLPGQLFYSTQIPVSLWFITRNKEKNGKRERKNEILFIDGRKLGFMADRVHKELAQEDIDQITSAYHTWRGTKEEPYEDVAGFCKAAKIEEVREHEYILTPGRYVGLAEAEEDAEPFEDKMERITTDLSEQFAKSKKLEDEIRQSLRGIGYEI</sequence>
<dbReference type="InterPro" id="IPR003356">
    <property type="entry name" value="DNA_methylase_A-5"/>
</dbReference>
<dbReference type="KEGG" id="bbev:BBEV_0836"/>
<evidence type="ECO:0000313" key="11">
    <source>
        <dbReference type="Proteomes" id="UP000094463"/>
    </source>
</evidence>
<dbReference type="Proteomes" id="UP000094463">
    <property type="component" value="Chromosome"/>
</dbReference>
<dbReference type="InterPro" id="IPR038333">
    <property type="entry name" value="T1MK-like_N_sf"/>
</dbReference>
<keyword evidence="5" id="KW-0949">S-adenosyl-L-methionine</keyword>
<keyword evidence="3 10" id="KW-0489">Methyltransferase</keyword>
<comment type="similarity">
    <text evidence="1">Belongs to the N(4)/N(6)-methyltransferase family.</text>
</comment>
<dbReference type="GO" id="GO:0003677">
    <property type="term" value="F:DNA binding"/>
    <property type="evidence" value="ECO:0007669"/>
    <property type="project" value="InterPro"/>
</dbReference>
<dbReference type="GO" id="GO:0009307">
    <property type="term" value="P:DNA restriction-modification system"/>
    <property type="evidence" value="ECO:0007669"/>
    <property type="project" value="UniProtKB-KW"/>
</dbReference>
<protein>
    <recommendedName>
        <fullName evidence="2">site-specific DNA-methyltransferase (adenine-specific)</fullName>
        <ecNumber evidence="2">2.1.1.72</ecNumber>
    </recommendedName>
</protein>
<dbReference type="PANTHER" id="PTHR42998">
    <property type="entry name" value="TYPE I RESTRICTION ENZYME HINDVIIP M PROTEIN-RELATED"/>
    <property type="match status" value="1"/>
</dbReference>
<dbReference type="SUPFAM" id="SSF53335">
    <property type="entry name" value="S-adenosyl-L-methionine-dependent methyltransferases"/>
    <property type="match status" value="1"/>
</dbReference>
<dbReference type="PATRIC" id="fig|632773.3.peg.887"/>
<evidence type="ECO:0000256" key="3">
    <source>
        <dbReference type="ARBA" id="ARBA00022603"/>
    </source>
</evidence>
<dbReference type="EC" id="2.1.1.72" evidence="2"/>
<feature type="domain" description="DNA methylase adenine-specific" evidence="8">
    <location>
        <begin position="148"/>
        <end position="468"/>
    </location>
</feature>
<dbReference type="InterPro" id="IPR022749">
    <property type="entry name" value="D12N6_MeTrfase_N"/>
</dbReference>
<dbReference type="OrthoDB" id="9814572at2"/>
<dbReference type="PANTHER" id="PTHR42998:SF1">
    <property type="entry name" value="TYPE I RESTRICTION ENZYME HINDI METHYLASE SUBUNIT"/>
    <property type="match status" value="1"/>
</dbReference>
<dbReference type="InterPro" id="IPR052916">
    <property type="entry name" value="Type-I_RE_MTase_Subunit"/>
</dbReference>
<dbReference type="CDD" id="cd02440">
    <property type="entry name" value="AdoMet_MTases"/>
    <property type="match status" value="1"/>
</dbReference>
<feature type="domain" description="N6 adenine-specific DNA methyltransferase N-terminal" evidence="9">
    <location>
        <begin position="11"/>
        <end position="137"/>
    </location>
</feature>
<evidence type="ECO:0000259" key="8">
    <source>
        <dbReference type="Pfam" id="PF02384"/>
    </source>
</evidence>
<dbReference type="InterPro" id="IPR029063">
    <property type="entry name" value="SAM-dependent_MTases_sf"/>
</dbReference>
<dbReference type="GO" id="GO:0009007">
    <property type="term" value="F:site-specific DNA-methyltransferase (adenine-specific) activity"/>
    <property type="evidence" value="ECO:0007669"/>
    <property type="project" value="UniProtKB-EC"/>
</dbReference>
<gene>
    <name evidence="10" type="primary">hsdM-2</name>
    <name evidence="10" type="ORF">BBEV_0836</name>
</gene>
<dbReference type="RefSeq" id="WP_069364321.1">
    <property type="nucleotide sequence ID" value="NZ_CP012502.1"/>
</dbReference>
<evidence type="ECO:0000256" key="7">
    <source>
        <dbReference type="ARBA" id="ARBA00047942"/>
    </source>
</evidence>
<reference evidence="10 11" key="1">
    <citation type="submission" date="2015-08" db="EMBL/GenBank/DDBJ databases">
        <title>The complete genome sequence of Bacillus beveridgei MLTeJB.</title>
        <authorList>
            <person name="Hanson T.E."/>
            <person name="Mesa C."/>
            <person name="Basesman S.M."/>
            <person name="Oremland R.S."/>
        </authorList>
    </citation>
    <scope>NUCLEOTIDE SEQUENCE [LARGE SCALE GENOMIC DNA]</scope>
    <source>
        <strain evidence="10 11">MLTeJB</strain>
    </source>
</reference>
<evidence type="ECO:0000259" key="9">
    <source>
        <dbReference type="Pfam" id="PF12161"/>
    </source>
</evidence>
<keyword evidence="4 10" id="KW-0808">Transferase</keyword>
<dbReference type="PROSITE" id="PS00092">
    <property type="entry name" value="N6_MTASE"/>
    <property type="match status" value="1"/>
</dbReference>
<name>A0A1D7QTA4_9BACI</name>
<evidence type="ECO:0000313" key="10">
    <source>
        <dbReference type="EMBL" id="AOM82207.1"/>
    </source>
</evidence>
<dbReference type="Pfam" id="PF02384">
    <property type="entry name" value="N6_Mtase"/>
    <property type="match status" value="1"/>
</dbReference>
<accession>A0A1D7QTA4</accession>
<keyword evidence="11" id="KW-1185">Reference proteome</keyword>
<dbReference type="GO" id="GO:0032259">
    <property type="term" value="P:methylation"/>
    <property type="evidence" value="ECO:0007669"/>
    <property type="project" value="UniProtKB-KW"/>
</dbReference>
<evidence type="ECO:0000256" key="4">
    <source>
        <dbReference type="ARBA" id="ARBA00022679"/>
    </source>
</evidence>
<dbReference type="GO" id="GO:0008170">
    <property type="term" value="F:N-methyltransferase activity"/>
    <property type="evidence" value="ECO:0007669"/>
    <property type="project" value="InterPro"/>
</dbReference>
<dbReference type="Gene3D" id="3.40.50.150">
    <property type="entry name" value="Vaccinia Virus protein VP39"/>
    <property type="match status" value="1"/>
</dbReference>
<dbReference type="PRINTS" id="PR00507">
    <property type="entry name" value="N12N6MTFRASE"/>
</dbReference>
<dbReference type="Gene3D" id="1.20.1260.30">
    <property type="match status" value="1"/>
</dbReference>
<dbReference type="STRING" id="632773.BBEV_0836"/>
<evidence type="ECO:0000256" key="6">
    <source>
        <dbReference type="ARBA" id="ARBA00022747"/>
    </source>
</evidence>
<dbReference type="EMBL" id="CP012502">
    <property type="protein sequence ID" value="AOM82207.1"/>
    <property type="molecule type" value="Genomic_DNA"/>
</dbReference>